<sequence length="93" mass="10756">MNISAMNITNNSDNSELDYFLSIIDFFQNQNKNRETAEIWKDKSFIELMKVLKLTRKKQFVKNSIILILSLIDQMPPDTYNKGGIKVNSLING</sequence>
<organism evidence="1">
    <name type="scientific">marine sediment metagenome</name>
    <dbReference type="NCBI Taxonomy" id="412755"/>
    <lineage>
        <taxon>unclassified sequences</taxon>
        <taxon>metagenomes</taxon>
        <taxon>ecological metagenomes</taxon>
    </lineage>
</organism>
<feature type="non-terminal residue" evidence="1">
    <location>
        <position position="93"/>
    </location>
</feature>
<dbReference type="AlphaFoldDB" id="X1QQ48"/>
<dbReference type="EMBL" id="BARW01000861">
    <property type="protein sequence ID" value="GAI70378.1"/>
    <property type="molecule type" value="Genomic_DNA"/>
</dbReference>
<proteinExistence type="predicted"/>
<name>X1QQ48_9ZZZZ</name>
<comment type="caution">
    <text evidence="1">The sequence shown here is derived from an EMBL/GenBank/DDBJ whole genome shotgun (WGS) entry which is preliminary data.</text>
</comment>
<reference evidence="1" key="1">
    <citation type="journal article" date="2014" name="Front. Microbiol.">
        <title>High frequency of phylogenetically diverse reductive dehalogenase-homologous genes in deep subseafloor sedimentary metagenomes.</title>
        <authorList>
            <person name="Kawai M."/>
            <person name="Futagami T."/>
            <person name="Toyoda A."/>
            <person name="Takaki Y."/>
            <person name="Nishi S."/>
            <person name="Hori S."/>
            <person name="Arai W."/>
            <person name="Tsubouchi T."/>
            <person name="Morono Y."/>
            <person name="Uchiyama I."/>
            <person name="Ito T."/>
            <person name="Fujiyama A."/>
            <person name="Inagaki F."/>
            <person name="Takami H."/>
        </authorList>
    </citation>
    <scope>NUCLEOTIDE SEQUENCE</scope>
    <source>
        <strain evidence="1">Expedition CK06-06</strain>
    </source>
</reference>
<evidence type="ECO:0000313" key="1">
    <source>
        <dbReference type="EMBL" id="GAI70378.1"/>
    </source>
</evidence>
<accession>X1QQ48</accession>
<protein>
    <submittedName>
        <fullName evidence="1">Uncharacterized protein</fullName>
    </submittedName>
</protein>
<gene>
    <name evidence="1" type="ORF">S12H4_03160</name>
</gene>